<organism evidence="1 2">
    <name type="scientific">Enterobacter agglomerans</name>
    <name type="common">Erwinia herbicola</name>
    <name type="synonym">Pantoea agglomerans</name>
    <dbReference type="NCBI Taxonomy" id="549"/>
    <lineage>
        <taxon>Bacteria</taxon>
        <taxon>Pseudomonadati</taxon>
        <taxon>Pseudomonadota</taxon>
        <taxon>Gammaproteobacteria</taxon>
        <taxon>Enterobacterales</taxon>
        <taxon>Erwiniaceae</taxon>
        <taxon>Pantoea</taxon>
        <taxon>Pantoea agglomerans group</taxon>
    </lineage>
</organism>
<proteinExistence type="predicted"/>
<dbReference type="EMBL" id="JAEOXF010000030">
    <property type="protein sequence ID" value="MBK4728223.1"/>
    <property type="molecule type" value="Genomic_DNA"/>
</dbReference>
<evidence type="ECO:0000313" key="2">
    <source>
        <dbReference type="Proteomes" id="UP000633731"/>
    </source>
</evidence>
<dbReference type="Proteomes" id="UP000633731">
    <property type="component" value="Unassembled WGS sequence"/>
</dbReference>
<name>A0ACC5RU07_ENTAG</name>
<sequence>MLKLLKKLSIPTILLCCVSACNSKVGTTPDYSENAKANQLNYRLSIPIMTRVVAGNRVYYVRLRIGDGPETNVILDTGSIGLRVISAVVPNRAKNGRPIIYHFESGSELHGSVSNENISAGGHLLGTVPVQVVDKLRCTSQVPACAVARLDPSTPFAQGIDGRSNQEFGAIMGIRLFARDRAVPNPLRAAGFKLWVVKLPLRDGEQGALTLGVSPTELSSFTRIAVDTNGSLTACLDSSGATQLICLPTVLDTGDPHVFVYLQNVKNQVLPANMPMKLVFANTLNAGQKVVVEFTSAKNQDKESQEALRYNPNLVSLRQLKNPQEPPYINSGYLPFLDYLIYFDADEQVIGMRARPR</sequence>
<evidence type="ECO:0000313" key="1">
    <source>
        <dbReference type="EMBL" id="MBK4728223.1"/>
    </source>
</evidence>
<reference evidence="1" key="1">
    <citation type="submission" date="2021-01" db="EMBL/GenBank/DDBJ databases">
        <title>Draft genome of Pantoea agglomerans Eh 335.</title>
        <authorList>
            <person name="Emsley S.A."/>
            <person name="Oline D.K."/>
            <person name="Saw J.H."/>
            <person name="Ushijima B."/>
            <person name="Videau P."/>
            <person name="Koyack M.J."/>
        </authorList>
    </citation>
    <scope>NUCLEOTIDE SEQUENCE</scope>
    <source>
        <strain evidence="1">Eh 335</strain>
    </source>
</reference>
<keyword evidence="2" id="KW-1185">Reference proteome</keyword>
<protein>
    <submittedName>
        <fullName evidence="1">Uncharacterized protein</fullName>
    </submittedName>
</protein>
<accession>A0ACC5RU07</accession>
<gene>
    <name evidence="1" type="ORF">JJL49_23650</name>
</gene>
<comment type="caution">
    <text evidence="1">The sequence shown here is derived from an EMBL/GenBank/DDBJ whole genome shotgun (WGS) entry which is preliminary data.</text>
</comment>